<feature type="compositionally biased region" description="Polar residues" evidence="1">
    <location>
        <begin position="76"/>
        <end position="93"/>
    </location>
</feature>
<dbReference type="AlphaFoldDB" id="A0ABD0RII2"/>
<evidence type="ECO:0000313" key="3">
    <source>
        <dbReference type="Proteomes" id="UP001529510"/>
    </source>
</evidence>
<evidence type="ECO:0000313" key="2">
    <source>
        <dbReference type="EMBL" id="KAL0198349.1"/>
    </source>
</evidence>
<evidence type="ECO:0000256" key="1">
    <source>
        <dbReference type="SAM" id="MobiDB-lite"/>
    </source>
</evidence>
<proteinExistence type="predicted"/>
<sequence>REPGLDGCDPGARSDHRPAAGHSSGGDGHSRTRSAAYAGSHAQRPSPAVPVHTHGPCTSVRPRCPRHDNLIRHPSHNCTSSCCHQHNSGTHSA</sequence>
<comment type="caution">
    <text evidence="2">The sequence shown here is derived from an EMBL/GenBank/DDBJ whole genome shotgun (WGS) entry which is preliminary data.</text>
</comment>
<dbReference type="Proteomes" id="UP001529510">
    <property type="component" value="Unassembled WGS sequence"/>
</dbReference>
<gene>
    <name evidence="2" type="ORF">M9458_006889</name>
</gene>
<keyword evidence="3" id="KW-1185">Reference proteome</keyword>
<name>A0ABD0RII2_CIRMR</name>
<dbReference type="EMBL" id="JAMKFB020000003">
    <property type="protein sequence ID" value="KAL0198349.1"/>
    <property type="molecule type" value="Genomic_DNA"/>
</dbReference>
<reference evidence="2 3" key="1">
    <citation type="submission" date="2024-05" db="EMBL/GenBank/DDBJ databases">
        <title>Genome sequencing and assembly of Indian major carp, Cirrhinus mrigala (Hamilton, 1822).</title>
        <authorList>
            <person name="Mohindra V."/>
            <person name="Chowdhury L.M."/>
            <person name="Lal K."/>
            <person name="Jena J.K."/>
        </authorList>
    </citation>
    <scope>NUCLEOTIDE SEQUENCE [LARGE SCALE GENOMIC DNA]</scope>
    <source>
        <strain evidence="2">CM1030</strain>
        <tissue evidence="2">Blood</tissue>
    </source>
</reference>
<protein>
    <submittedName>
        <fullName evidence="2">Uncharacterized protein</fullName>
    </submittedName>
</protein>
<accession>A0ABD0RII2</accession>
<feature type="non-terminal residue" evidence="2">
    <location>
        <position position="93"/>
    </location>
</feature>
<feature type="non-terminal residue" evidence="2">
    <location>
        <position position="1"/>
    </location>
</feature>
<feature type="region of interest" description="Disordered" evidence="1">
    <location>
        <begin position="1"/>
        <end position="93"/>
    </location>
</feature>
<organism evidence="2 3">
    <name type="scientific">Cirrhinus mrigala</name>
    <name type="common">Mrigala</name>
    <dbReference type="NCBI Taxonomy" id="683832"/>
    <lineage>
        <taxon>Eukaryota</taxon>
        <taxon>Metazoa</taxon>
        <taxon>Chordata</taxon>
        <taxon>Craniata</taxon>
        <taxon>Vertebrata</taxon>
        <taxon>Euteleostomi</taxon>
        <taxon>Actinopterygii</taxon>
        <taxon>Neopterygii</taxon>
        <taxon>Teleostei</taxon>
        <taxon>Ostariophysi</taxon>
        <taxon>Cypriniformes</taxon>
        <taxon>Cyprinidae</taxon>
        <taxon>Labeoninae</taxon>
        <taxon>Labeonini</taxon>
        <taxon>Cirrhinus</taxon>
    </lineage>
</organism>